<dbReference type="GO" id="GO:0005634">
    <property type="term" value="C:nucleus"/>
    <property type="evidence" value="ECO:0007669"/>
    <property type="project" value="UniProtKB-SubCell"/>
</dbReference>
<evidence type="ECO:0000256" key="6">
    <source>
        <dbReference type="ARBA" id="ARBA00023242"/>
    </source>
</evidence>
<evidence type="ECO:0000259" key="8">
    <source>
        <dbReference type="Pfam" id="PF14372"/>
    </source>
</evidence>
<dbReference type="AlphaFoldDB" id="A0AAQ3QTG5"/>
<evidence type="ECO:0000313" key="10">
    <source>
        <dbReference type="Proteomes" id="UP001327560"/>
    </source>
</evidence>
<evidence type="ECO:0000256" key="1">
    <source>
        <dbReference type="ARBA" id="ARBA00004123"/>
    </source>
</evidence>
<sequence>MEPEGKIANLTSFRYDKEKVRDIFAKKIIVHEYPFRMVEHAFFQLLMKTLNPKFESISRVTVRADCMKIYALEKKKIKVLLDSVDRISLTSDLWTSNQTIVWKIKELLELTVVDDCEYMKAMTFKMKDKFDEYWGECNLLMTIASILDPRYKMQLVIFYFSKIYLNEFEAKIKIDVVKDAIYYLYNYYVEMHKSQQPPQSNMDSGSSSSKTSSLEKNKTKSMSEFDMWAQSVESVTLSKSDLDEYLEEADQKSEE</sequence>
<feature type="region of interest" description="Disordered" evidence="7">
    <location>
        <begin position="195"/>
        <end position="221"/>
    </location>
</feature>
<evidence type="ECO:0000256" key="7">
    <source>
        <dbReference type="SAM" id="MobiDB-lite"/>
    </source>
</evidence>
<name>A0AAQ3QTG5_9LILI</name>
<dbReference type="InterPro" id="IPR012337">
    <property type="entry name" value="RNaseH-like_sf"/>
</dbReference>
<dbReference type="GO" id="GO:0003677">
    <property type="term" value="F:DNA binding"/>
    <property type="evidence" value="ECO:0007669"/>
    <property type="project" value="UniProtKB-KW"/>
</dbReference>
<evidence type="ECO:0000256" key="5">
    <source>
        <dbReference type="ARBA" id="ARBA00023125"/>
    </source>
</evidence>
<dbReference type="SUPFAM" id="SSF53098">
    <property type="entry name" value="Ribonuclease H-like"/>
    <property type="match status" value="1"/>
</dbReference>
<dbReference type="Proteomes" id="UP001327560">
    <property type="component" value="Chromosome 9"/>
</dbReference>
<dbReference type="EMBL" id="CP136898">
    <property type="protein sequence ID" value="WOL20040.1"/>
    <property type="molecule type" value="Genomic_DNA"/>
</dbReference>
<dbReference type="PANTHER" id="PTHR46481">
    <property type="entry name" value="ZINC FINGER BED DOMAIN-CONTAINING PROTEIN 4"/>
    <property type="match status" value="1"/>
</dbReference>
<keyword evidence="4" id="KW-0862">Zinc</keyword>
<organism evidence="9 10">
    <name type="scientific">Canna indica</name>
    <name type="common">Indian-shot</name>
    <dbReference type="NCBI Taxonomy" id="4628"/>
    <lineage>
        <taxon>Eukaryota</taxon>
        <taxon>Viridiplantae</taxon>
        <taxon>Streptophyta</taxon>
        <taxon>Embryophyta</taxon>
        <taxon>Tracheophyta</taxon>
        <taxon>Spermatophyta</taxon>
        <taxon>Magnoliopsida</taxon>
        <taxon>Liliopsida</taxon>
        <taxon>Zingiberales</taxon>
        <taxon>Cannaceae</taxon>
        <taxon>Canna</taxon>
    </lineage>
</organism>
<keyword evidence="5" id="KW-0238">DNA-binding</keyword>
<feature type="domain" description="hAT-like transposase RNase-H fold" evidence="8">
    <location>
        <begin position="101"/>
        <end position="188"/>
    </location>
</feature>
<reference evidence="9 10" key="1">
    <citation type="submission" date="2023-10" db="EMBL/GenBank/DDBJ databases">
        <title>Chromosome-scale genome assembly provides insights into flower coloration mechanisms of Canna indica.</title>
        <authorList>
            <person name="Li C."/>
        </authorList>
    </citation>
    <scope>NUCLEOTIDE SEQUENCE [LARGE SCALE GENOMIC DNA]</scope>
    <source>
        <tissue evidence="9">Flower</tissue>
    </source>
</reference>
<keyword evidence="6" id="KW-0539">Nucleus</keyword>
<feature type="compositionally biased region" description="Low complexity" evidence="7">
    <location>
        <begin position="200"/>
        <end position="212"/>
    </location>
</feature>
<evidence type="ECO:0000256" key="3">
    <source>
        <dbReference type="ARBA" id="ARBA00022771"/>
    </source>
</evidence>
<dbReference type="GO" id="GO:0008270">
    <property type="term" value="F:zinc ion binding"/>
    <property type="evidence" value="ECO:0007669"/>
    <property type="project" value="UniProtKB-KW"/>
</dbReference>
<keyword evidence="10" id="KW-1185">Reference proteome</keyword>
<evidence type="ECO:0000256" key="4">
    <source>
        <dbReference type="ARBA" id="ARBA00022833"/>
    </source>
</evidence>
<proteinExistence type="predicted"/>
<protein>
    <submittedName>
        <fullName evidence="9">Zinc finger BED domain-containing protein RICESLEEPER 2-like</fullName>
    </submittedName>
</protein>
<dbReference type="PANTHER" id="PTHR46481:SF10">
    <property type="entry name" value="ZINC FINGER BED DOMAIN-CONTAINING PROTEIN 39"/>
    <property type="match status" value="1"/>
</dbReference>
<gene>
    <name evidence="9" type="ORF">Cni_G28842</name>
</gene>
<comment type="subcellular location">
    <subcellularLocation>
        <location evidence="1">Nucleus</location>
    </subcellularLocation>
</comment>
<keyword evidence="2" id="KW-0479">Metal-binding</keyword>
<dbReference type="Pfam" id="PF14372">
    <property type="entry name" value="hAT-like_RNase-H"/>
    <property type="match status" value="1"/>
</dbReference>
<accession>A0AAQ3QTG5</accession>
<dbReference type="InterPro" id="IPR052035">
    <property type="entry name" value="ZnF_BED_domain_contain"/>
</dbReference>
<evidence type="ECO:0000256" key="2">
    <source>
        <dbReference type="ARBA" id="ARBA00022723"/>
    </source>
</evidence>
<keyword evidence="3" id="KW-0863">Zinc-finger</keyword>
<dbReference type="InterPro" id="IPR025525">
    <property type="entry name" value="hAT-like_transposase_RNase-H"/>
</dbReference>
<evidence type="ECO:0000313" key="9">
    <source>
        <dbReference type="EMBL" id="WOL20040.1"/>
    </source>
</evidence>